<reference evidence="1 2" key="1">
    <citation type="submission" date="2016-10" db="EMBL/GenBank/DDBJ databases">
        <authorList>
            <person name="de Groot N.N."/>
        </authorList>
    </citation>
    <scope>NUCLEOTIDE SEQUENCE [LARGE SCALE GENOMIC DNA]</scope>
    <source>
        <strain evidence="1 2">DSM 21771</strain>
    </source>
</reference>
<evidence type="ECO:0000313" key="2">
    <source>
        <dbReference type="Proteomes" id="UP000198853"/>
    </source>
</evidence>
<proteinExistence type="predicted"/>
<accession>A0A1G8REL9</accession>
<dbReference type="RefSeq" id="WP_090399487.1">
    <property type="nucleotide sequence ID" value="NZ_FNEN01000017.1"/>
</dbReference>
<gene>
    <name evidence="1" type="ORF">SAMN04488123_11743</name>
</gene>
<dbReference type="AlphaFoldDB" id="A0A1G8REL9"/>
<keyword evidence="2" id="KW-1185">Reference proteome</keyword>
<name>A0A1G8REL9_9BACI</name>
<organism evidence="1 2">
    <name type="scientific">Natribacillus halophilus</name>
    <dbReference type="NCBI Taxonomy" id="549003"/>
    <lineage>
        <taxon>Bacteria</taxon>
        <taxon>Bacillati</taxon>
        <taxon>Bacillota</taxon>
        <taxon>Bacilli</taxon>
        <taxon>Bacillales</taxon>
        <taxon>Bacillaceae</taxon>
        <taxon>Natribacillus</taxon>
    </lineage>
</organism>
<evidence type="ECO:0000313" key="1">
    <source>
        <dbReference type="EMBL" id="SDJ15436.1"/>
    </source>
</evidence>
<sequence>MNTKKRILIPSLAIVSIAVVLVAGSIGVTSASGDHSNDGMMNGMMDDESMINGGGMMNGM</sequence>
<protein>
    <submittedName>
        <fullName evidence="1">Uncharacterized protein</fullName>
    </submittedName>
</protein>
<dbReference type="EMBL" id="FNEN01000017">
    <property type="protein sequence ID" value="SDJ15436.1"/>
    <property type="molecule type" value="Genomic_DNA"/>
</dbReference>
<dbReference type="Proteomes" id="UP000198853">
    <property type="component" value="Unassembled WGS sequence"/>
</dbReference>